<protein>
    <submittedName>
        <fullName evidence="2">Uncharacterized protein</fullName>
    </submittedName>
</protein>
<dbReference type="Proteomes" id="UP000765509">
    <property type="component" value="Unassembled WGS sequence"/>
</dbReference>
<dbReference type="EMBL" id="AVOT02114194">
    <property type="protein sequence ID" value="MBW0583078.1"/>
    <property type="molecule type" value="Genomic_DNA"/>
</dbReference>
<sequence>MAHEQGTQSNSEFTHPQMPLAQSILNQSEMREQRNEAHKAHNVEKHASQKEQQKWLKAELPENVYGMRSAVHAPCLFLLKVRDKDFSSLPAKPSTEEREIAIQVAGHLRYFPKDVFNEPSTQVHSQGFQSYFKNELHKLGLKQFTWDWESSWKNRFNKLISMVFYCTFHLALVSTEYHHYCRNKDHNNYGVVAALMKQYLTYLKGEWKSIQKDAEYLVKNKKNQNLTNILQSVIYCFSSSLRSQSDDNLIDNVQTSECCREWCETAKFPILASQFNDP</sequence>
<evidence type="ECO:0000313" key="3">
    <source>
        <dbReference type="Proteomes" id="UP000765509"/>
    </source>
</evidence>
<organism evidence="2 3">
    <name type="scientific">Austropuccinia psidii MF-1</name>
    <dbReference type="NCBI Taxonomy" id="1389203"/>
    <lineage>
        <taxon>Eukaryota</taxon>
        <taxon>Fungi</taxon>
        <taxon>Dikarya</taxon>
        <taxon>Basidiomycota</taxon>
        <taxon>Pucciniomycotina</taxon>
        <taxon>Pucciniomycetes</taxon>
        <taxon>Pucciniales</taxon>
        <taxon>Sphaerophragmiaceae</taxon>
        <taxon>Austropuccinia</taxon>
    </lineage>
</organism>
<reference evidence="2" key="1">
    <citation type="submission" date="2021-03" db="EMBL/GenBank/DDBJ databases">
        <title>Draft genome sequence of rust myrtle Austropuccinia psidii MF-1, a brazilian biotype.</title>
        <authorList>
            <person name="Quecine M.C."/>
            <person name="Pachon D.M.R."/>
            <person name="Bonatelli M.L."/>
            <person name="Correr F.H."/>
            <person name="Franceschini L.M."/>
            <person name="Leite T.F."/>
            <person name="Margarido G.R.A."/>
            <person name="Almeida C.A."/>
            <person name="Ferrarezi J.A."/>
            <person name="Labate C.A."/>
        </authorList>
    </citation>
    <scope>NUCLEOTIDE SEQUENCE</scope>
    <source>
        <strain evidence="2">MF-1</strain>
    </source>
</reference>
<evidence type="ECO:0000313" key="2">
    <source>
        <dbReference type="EMBL" id="MBW0583078.1"/>
    </source>
</evidence>
<keyword evidence="3" id="KW-1185">Reference proteome</keyword>
<comment type="caution">
    <text evidence="2">The sequence shown here is derived from an EMBL/GenBank/DDBJ whole genome shotgun (WGS) entry which is preliminary data.</text>
</comment>
<feature type="compositionally biased region" description="Polar residues" evidence="1">
    <location>
        <begin position="1"/>
        <end position="14"/>
    </location>
</feature>
<gene>
    <name evidence="2" type="ORF">O181_122793</name>
</gene>
<feature type="compositionally biased region" description="Basic and acidic residues" evidence="1">
    <location>
        <begin position="29"/>
        <end position="53"/>
    </location>
</feature>
<accession>A0A9Q3KK19</accession>
<dbReference type="AlphaFoldDB" id="A0A9Q3KK19"/>
<evidence type="ECO:0000256" key="1">
    <source>
        <dbReference type="SAM" id="MobiDB-lite"/>
    </source>
</evidence>
<dbReference type="OrthoDB" id="2501705at2759"/>
<proteinExistence type="predicted"/>
<name>A0A9Q3KK19_9BASI</name>
<feature type="region of interest" description="Disordered" evidence="1">
    <location>
        <begin position="1"/>
        <end position="53"/>
    </location>
</feature>